<sequence length="71" mass="8616">MRSYYYIIRYQARRRRLSRDYMGMRGSSAVQKDDDDSHKLAQCSSYIIVAHLSFWHRYPMHGIAVSWHKVY</sequence>
<name>A0A6H5I308_9HYME</name>
<dbReference type="AlphaFoldDB" id="A0A6H5I308"/>
<proteinExistence type="predicted"/>
<gene>
    <name evidence="1" type="ORF">TBRA_LOCUS3713</name>
</gene>
<evidence type="ECO:0000313" key="2">
    <source>
        <dbReference type="Proteomes" id="UP000479190"/>
    </source>
</evidence>
<accession>A0A6H5I308</accession>
<protein>
    <submittedName>
        <fullName evidence="1">Uncharacterized protein</fullName>
    </submittedName>
</protein>
<evidence type="ECO:0000313" key="1">
    <source>
        <dbReference type="EMBL" id="CAB0031748.1"/>
    </source>
</evidence>
<organism evidence="1 2">
    <name type="scientific">Trichogramma brassicae</name>
    <dbReference type="NCBI Taxonomy" id="86971"/>
    <lineage>
        <taxon>Eukaryota</taxon>
        <taxon>Metazoa</taxon>
        <taxon>Ecdysozoa</taxon>
        <taxon>Arthropoda</taxon>
        <taxon>Hexapoda</taxon>
        <taxon>Insecta</taxon>
        <taxon>Pterygota</taxon>
        <taxon>Neoptera</taxon>
        <taxon>Endopterygota</taxon>
        <taxon>Hymenoptera</taxon>
        <taxon>Apocrita</taxon>
        <taxon>Proctotrupomorpha</taxon>
        <taxon>Chalcidoidea</taxon>
        <taxon>Trichogrammatidae</taxon>
        <taxon>Trichogramma</taxon>
    </lineage>
</organism>
<reference evidence="1 2" key="1">
    <citation type="submission" date="2020-02" db="EMBL/GenBank/DDBJ databases">
        <authorList>
            <person name="Ferguson B K."/>
        </authorList>
    </citation>
    <scope>NUCLEOTIDE SEQUENCE [LARGE SCALE GENOMIC DNA]</scope>
</reference>
<keyword evidence="2" id="KW-1185">Reference proteome</keyword>
<dbReference type="EMBL" id="CADCXV010000651">
    <property type="protein sequence ID" value="CAB0031748.1"/>
    <property type="molecule type" value="Genomic_DNA"/>
</dbReference>
<dbReference type="Proteomes" id="UP000479190">
    <property type="component" value="Unassembled WGS sequence"/>
</dbReference>